<dbReference type="EMBL" id="CM037155">
    <property type="protein sequence ID" value="KAH7847371.1"/>
    <property type="molecule type" value="Genomic_DNA"/>
</dbReference>
<sequence length="380" mass="44225">MEIGRKKIQISGEAVEDNDNDDGTRRDWARGLPEGILDMISDCLFVCDCASFVDVCISWSKVIKERFCGFPLLLTGSGQRFRYTRTCLTSLDNFSSCWEIDMPEAYMKYFWGSFHDWLILVEVKRRHFLYLLRVKLYNPFSRVTIDLPETFNSYEMLVASGRPSHTNLTRILVPYNFGSVKFWAPRLDIWHECSGPSFFNLVDAVFCGWCFYLFTSNWNIYTIDVRDVFRVLAGTGGDHDSSISAQYHEIKMLARPRMEGGVSRYLVESRGEVLLVCRVFDQRTSGTKKFIIYKLDVCEMAWKEVENLGDRVLFLGKCFSRSFSALDLGIQKANCIYFTNDWRPSLVDWWDLSQFERIRSRPVIGGLEKKFRLGHFQLES</sequence>
<accession>A0ACB7Y1Y9</accession>
<keyword evidence="2" id="KW-1185">Reference proteome</keyword>
<proteinExistence type="predicted"/>
<comment type="caution">
    <text evidence="1">The sequence shown here is derived from an EMBL/GenBank/DDBJ whole genome shotgun (WGS) entry which is preliminary data.</text>
</comment>
<gene>
    <name evidence="1" type="ORF">Vadar_025364</name>
</gene>
<dbReference type="Proteomes" id="UP000828048">
    <property type="component" value="Chromosome 5"/>
</dbReference>
<name>A0ACB7Y1Y9_9ERIC</name>
<organism evidence="1 2">
    <name type="scientific">Vaccinium darrowii</name>
    <dbReference type="NCBI Taxonomy" id="229202"/>
    <lineage>
        <taxon>Eukaryota</taxon>
        <taxon>Viridiplantae</taxon>
        <taxon>Streptophyta</taxon>
        <taxon>Embryophyta</taxon>
        <taxon>Tracheophyta</taxon>
        <taxon>Spermatophyta</taxon>
        <taxon>Magnoliopsida</taxon>
        <taxon>eudicotyledons</taxon>
        <taxon>Gunneridae</taxon>
        <taxon>Pentapetalae</taxon>
        <taxon>asterids</taxon>
        <taxon>Ericales</taxon>
        <taxon>Ericaceae</taxon>
        <taxon>Vaccinioideae</taxon>
        <taxon>Vaccinieae</taxon>
        <taxon>Vaccinium</taxon>
    </lineage>
</organism>
<evidence type="ECO:0000313" key="1">
    <source>
        <dbReference type="EMBL" id="KAH7847371.1"/>
    </source>
</evidence>
<evidence type="ECO:0000313" key="2">
    <source>
        <dbReference type="Proteomes" id="UP000828048"/>
    </source>
</evidence>
<protein>
    <submittedName>
        <fullName evidence="1">Uncharacterized protein</fullName>
    </submittedName>
</protein>
<reference evidence="1 2" key="1">
    <citation type="journal article" date="2021" name="Hortic Res">
        <title>High-quality reference genome and annotation aids understanding of berry development for evergreen blueberry (Vaccinium darrowii).</title>
        <authorList>
            <person name="Yu J."/>
            <person name="Hulse-Kemp A.M."/>
            <person name="Babiker E."/>
            <person name="Staton M."/>
        </authorList>
    </citation>
    <scope>NUCLEOTIDE SEQUENCE [LARGE SCALE GENOMIC DNA]</scope>
    <source>
        <strain evidence="2">cv. NJ 8807/NJ 8810</strain>
        <tissue evidence="1">Young leaf</tissue>
    </source>
</reference>